<dbReference type="Gene3D" id="2.130.10.10">
    <property type="entry name" value="YVTN repeat-like/Quinoprotein amine dehydrogenase"/>
    <property type="match status" value="1"/>
</dbReference>
<dbReference type="InterPro" id="IPR015943">
    <property type="entry name" value="WD40/YVTN_repeat-like_dom_sf"/>
</dbReference>
<dbReference type="SUPFAM" id="SSF63829">
    <property type="entry name" value="Calcium-dependent phosphotriesterase"/>
    <property type="match status" value="1"/>
</dbReference>
<protein>
    <recommendedName>
        <fullName evidence="3">Calcium-binding protein</fullName>
    </recommendedName>
</protein>
<organism evidence="1 2">
    <name type="scientific">Okeania hirsuta</name>
    <dbReference type="NCBI Taxonomy" id="1458930"/>
    <lineage>
        <taxon>Bacteria</taxon>
        <taxon>Bacillati</taxon>
        <taxon>Cyanobacteriota</taxon>
        <taxon>Cyanophyceae</taxon>
        <taxon>Oscillatoriophycideae</taxon>
        <taxon>Oscillatoriales</taxon>
        <taxon>Microcoleaceae</taxon>
        <taxon>Okeania</taxon>
    </lineage>
</organism>
<sequence length="427" mass="46038">MLEISDLFDENLYLNVNPEIAEAVNNGIVQSGFDHFIRFGQFEGRDPSIFFDTNFYLTNNPDVAALVQQNSITPIQHFIQVGQFENLDPNSQFNTDIYLQENPDVADAVQQNLLTTIEHFVNFGIAENRLFSQNFIGTIFDVVVTSAANNGNDAAIRFDGLTGRLIGEFPNGGELTDPRDIVQEIDGSNTVLINGGNDNVLRFDATTGNFIETFTEFPELNGGGAVFGPDNNYYVGARSLGSIVRFNGQTGDFIDEFIPSELVDFPRGFVFGSDGNFYLGNGADPATGGGGGTVIQYDGLTGQVLNPNFVNDPELSPLDVINGLDGNIYVSSEFPFGQDDSVASVRVYDVETGALLDVLDAGLDAEEVPILDAPRGLGFGPDGNLYASSTGTGSVVRFDGATGDFIDVFIEFPQLNGQALNFVPAEN</sequence>
<dbReference type="AlphaFoldDB" id="A0A3N6PH50"/>
<dbReference type="OrthoDB" id="467319at2"/>
<reference evidence="1 2" key="1">
    <citation type="journal article" date="2018" name="ACS Chem. Biol.">
        <title>Ketoreductase domain dysfunction expands chemodiversity: malyngamide biosynthesis in the cyanobacterium Okeania hirsuta.</title>
        <authorList>
            <person name="Moss N.A."/>
            <person name="Leao T."/>
            <person name="Rankin M."/>
            <person name="McCullough T.M."/>
            <person name="Qu P."/>
            <person name="Korobeynikov A."/>
            <person name="Smith J.L."/>
            <person name="Gerwick L."/>
            <person name="Gerwick W.H."/>
        </authorList>
    </citation>
    <scope>NUCLEOTIDE SEQUENCE [LARGE SCALE GENOMIC DNA]</scope>
    <source>
        <strain evidence="1 2">PAB10Feb10-1</strain>
    </source>
</reference>
<dbReference type="InterPro" id="IPR051344">
    <property type="entry name" value="Vgb"/>
</dbReference>
<dbReference type="RefSeq" id="WP_124147745.1">
    <property type="nucleotide sequence ID" value="NZ_CAWOKI010000309.1"/>
</dbReference>
<dbReference type="PANTHER" id="PTHR40274">
    <property type="entry name" value="VIRGINIAMYCIN B LYASE"/>
    <property type="match status" value="1"/>
</dbReference>
<evidence type="ECO:0000313" key="2">
    <source>
        <dbReference type="Proteomes" id="UP000269154"/>
    </source>
</evidence>
<gene>
    <name evidence="1" type="ORF">D5R40_20205</name>
</gene>
<dbReference type="PANTHER" id="PTHR40274:SF3">
    <property type="entry name" value="VIRGINIAMYCIN B LYASE"/>
    <property type="match status" value="1"/>
</dbReference>
<keyword evidence="2" id="KW-1185">Reference proteome</keyword>
<evidence type="ECO:0000313" key="1">
    <source>
        <dbReference type="EMBL" id="RQH35247.1"/>
    </source>
</evidence>
<evidence type="ECO:0008006" key="3">
    <source>
        <dbReference type="Google" id="ProtNLM"/>
    </source>
</evidence>
<dbReference type="Proteomes" id="UP000269154">
    <property type="component" value="Unassembled WGS sequence"/>
</dbReference>
<proteinExistence type="predicted"/>
<comment type="caution">
    <text evidence="1">The sequence shown here is derived from an EMBL/GenBank/DDBJ whole genome shotgun (WGS) entry which is preliminary data.</text>
</comment>
<name>A0A3N6PH50_9CYAN</name>
<accession>A0A3N6PH50</accession>
<dbReference type="EMBL" id="RCBY01000128">
    <property type="protein sequence ID" value="RQH35247.1"/>
    <property type="molecule type" value="Genomic_DNA"/>
</dbReference>